<evidence type="ECO:0000313" key="2">
    <source>
        <dbReference type="EMBL" id="KAJ3510552.1"/>
    </source>
</evidence>
<dbReference type="Proteomes" id="UP001148786">
    <property type="component" value="Unassembled WGS sequence"/>
</dbReference>
<evidence type="ECO:0000256" key="1">
    <source>
        <dbReference type="SAM" id="MobiDB-lite"/>
    </source>
</evidence>
<protein>
    <recommendedName>
        <fullName evidence="4">BTB domain-containing protein</fullName>
    </recommendedName>
</protein>
<feature type="compositionally biased region" description="Polar residues" evidence="1">
    <location>
        <begin position="1"/>
        <end position="18"/>
    </location>
</feature>
<dbReference type="EMBL" id="JANKHO010000390">
    <property type="protein sequence ID" value="KAJ3510552.1"/>
    <property type="molecule type" value="Genomic_DNA"/>
</dbReference>
<organism evidence="2 3">
    <name type="scientific">Agrocybe chaxingu</name>
    <dbReference type="NCBI Taxonomy" id="84603"/>
    <lineage>
        <taxon>Eukaryota</taxon>
        <taxon>Fungi</taxon>
        <taxon>Dikarya</taxon>
        <taxon>Basidiomycota</taxon>
        <taxon>Agaricomycotina</taxon>
        <taxon>Agaricomycetes</taxon>
        <taxon>Agaricomycetidae</taxon>
        <taxon>Agaricales</taxon>
        <taxon>Agaricineae</taxon>
        <taxon>Strophariaceae</taxon>
        <taxon>Agrocybe</taxon>
    </lineage>
</organism>
<dbReference type="AlphaFoldDB" id="A0A9W8K2A8"/>
<sequence length="304" mass="33950">MTTSPTILSDTKSLNVNSPGAEVPSAKGIDGEFSQILAEHDGPIVETPVVEDEEYFLQSSFVFFQVENSLFRVPSYRFTRDSENFAEMFKLPQADRANVEGASRERPIILPDSISCVDFRNFLKALYPFPVAVTLSLSKAEWLSVLTLSSLWYFLSFRKVAIAELERTGALTPTEKVTWGRDVNISSWVVKGYQELVQRANIVNKNEALGVGYETAFSLFRLREQRIADGARCFDHAANAIDPVEEEFKDELQSIRAEEKKYAPKAVKGRVGGITIECTCADVRIDDGAKGTPIVAKGKKIHRR</sequence>
<feature type="region of interest" description="Disordered" evidence="1">
    <location>
        <begin position="1"/>
        <end position="21"/>
    </location>
</feature>
<gene>
    <name evidence="2" type="ORF">NLJ89_g4609</name>
</gene>
<comment type="caution">
    <text evidence="2">The sequence shown here is derived from an EMBL/GenBank/DDBJ whole genome shotgun (WGS) entry which is preliminary data.</text>
</comment>
<accession>A0A9W8K2A8</accession>
<evidence type="ECO:0000313" key="3">
    <source>
        <dbReference type="Proteomes" id="UP001148786"/>
    </source>
</evidence>
<dbReference type="OrthoDB" id="3199068at2759"/>
<reference evidence="2" key="1">
    <citation type="submission" date="2022-07" db="EMBL/GenBank/DDBJ databases">
        <title>Genome Sequence of Agrocybe chaxingu.</title>
        <authorList>
            <person name="Buettner E."/>
        </authorList>
    </citation>
    <scope>NUCLEOTIDE SEQUENCE</scope>
    <source>
        <strain evidence="2">MP-N11</strain>
    </source>
</reference>
<evidence type="ECO:0008006" key="4">
    <source>
        <dbReference type="Google" id="ProtNLM"/>
    </source>
</evidence>
<proteinExistence type="predicted"/>
<keyword evidence="3" id="KW-1185">Reference proteome</keyword>
<name>A0A9W8K2A8_9AGAR</name>